<evidence type="ECO:0000313" key="2">
    <source>
        <dbReference type="Proteomes" id="UP001231649"/>
    </source>
</evidence>
<sequence>MQFKKVDTNTRPQCNIQADSFCHQINRRSVVRYCYSSMNATQSRTMVAKNLFTVKRTLSVKQSSKYASVVIRKHSVWTEDRVIKSPFKDVELPNVSLYNYVWQNLDRWPERTASVCAVTGRGYTYEQLFRLSNRFGANLRTKFKICDGDSVAVMLPNVPDYPLIAMGILAAGGVITSINPIYTAHEVQRQIKLSIAKAIVTLPEIVPVIREAFKIAKINIPIIVVRTNDNPIPEGTALFNELSEDIHTDKSVLRQVRRNPNDICFLPYSSGTMGLPKGVELSHRNIIANCEQINDPQIAMHNETTPTHQDSVMGVLPFFHIYAATVLMFHKLSIGAKLVALAKFQSDTFLKTIEKQKTNILMVAPPIILMMASHPASTEKTFEHVDIVCNGAAPLAASDVERLFQKAKREIEFRQGYGLTETSPAVSITPKGSKRYGATGPPLGSSEIRIVDTDLKNLGPNETGEILVRGPQVMRGYRDNPQANNESFTVDGWFRTGDLGVADEEGVITIADRLKELIKVKGFQVPPAELESVLREHPSVNDAAVIGVPHQSKGEAPKAFVVLKDGHKCTERQLSEFVNEKVAAYKHIDDITFINSVPKSAAGKILRRVLRDQYC</sequence>
<evidence type="ECO:0000313" key="1">
    <source>
        <dbReference type="EMBL" id="KAJ8719769.1"/>
    </source>
</evidence>
<reference evidence="1" key="1">
    <citation type="submission" date="2023-03" db="EMBL/GenBank/DDBJ databases">
        <title>Chromosome-level genomes of two armyworms, Mythimna separata and Mythimna loreyi, provide insights into the biosynthesis and reception of sex pheromones.</title>
        <authorList>
            <person name="Zhao H."/>
        </authorList>
    </citation>
    <scope>NUCLEOTIDE SEQUENCE</scope>
    <source>
        <strain evidence="1">BeijingLab</strain>
    </source>
</reference>
<name>A0ACC2QR12_9NEOP</name>
<accession>A0ACC2QR12</accession>
<protein>
    <submittedName>
        <fullName evidence="1">Uncharacterized protein</fullName>
    </submittedName>
</protein>
<gene>
    <name evidence="1" type="ORF">PYW08_011944</name>
</gene>
<keyword evidence="2" id="KW-1185">Reference proteome</keyword>
<proteinExistence type="predicted"/>
<dbReference type="EMBL" id="CM056779">
    <property type="protein sequence ID" value="KAJ8719769.1"/>
    <property type="molecule type" value="Genomic_DNA"/>
</dbReference>
<organism evidence="1 2">
    <name type="scientific">Mythimna loreyi</name>
    <dbReference type="NCBI Taxonomy" id="667449"/>
    <lineage>
        <taxon>Eukaryota</taxon>
        <taxon>Metazoa</taxon>
        <taxon>Ecdysozoa</taxon>
        <taxon>Arthropoda</taxon>
        <taxon>Hexapoda</taxon>
        <taxon>Insecta</taxon>
        <taxon>Pterygota</taxon>
        <taxon>Neoptera</taxon>
        <taxon>Endopterygota</taxon>
        <taxon>Lepidoptera</taxon>
        <taxon>Glossata</taxon>
        <taxon>Ditrysia</taxon>
        <taxon>Noctuoidea</taxon>
        <taxon>Noctuidae</taxon>
        <taxon>Noctuinae</taxon>
        <taxon>Hadenini</taxon>
        <taxon>Mythimna</taxon>
    </lineage>
</organism>
<dbReference type="Proteomes" id="UP001231649">
    <property type="component" value="Chromosome 3"/>
</dbReference>
<comment type="caution">
    <text evidence="1">The sequence shown here is derived from an EMBL/GenBank/DDBJ whole genome shotgun (WGS) entry which is preliminary data.</text>
</comment>